<dbReference type="SUPFAM" id="SSF88723">
    <property type="entry name" value="PIN domain-like"/>
    <property type="match status" value="1"/>
</dbReference>
<dbReference type="Proteomes" id="UP001190700">
    <property type="component" value="Unassembled WGS sequence"/>
</dbReference>
<dbReference type="PANTHER" id="PTHR15665:SF1">
    <property type="entry name" value="PROTEIN ASTEROID HOMOLOG 1"/>
    <property type="match status" value="1"/>
</dbReference>
<evidence type="ECO:0000313" key="2">
    <source>
        <dbReference type="EMBL" id="KAK3239281.1"/>
    </source>
</evidence>
<gene>
    <name evidence="2" type="ORF">CYMTET_50776</name>
</gene>
<dbReference type="InterPro" id="IPR029060">
    <property type="entry name" value="PIN-like_dom_sf"/>
</dbReference>
<sequence length="308" mass="33940">MGVKHLTKLLQDDGRHNGGEGGELSFWNQGCDDYQILADRVGVVEIQQVLDCCLAPEVWWDGRRTRMKPSTLARRHVERTAYDLALYDFISAGLAPRGAHKRSLPPPPLFTHQIRATLHALGVKQVQLYTEADQELARESAQTGAIVYSNDSDFVLFRGCRFVPFGQLRHPSRAGDLAFAICLSRAAFAEVLKVSEALLVEWGIFLGNDYTSSFRPKSYRFARVPAHTAVSDTTLWSSAAPPDRSAVTKVPASFPRRTKPLAVLGALLMALQEAEAPVGLPLTQVACRSRRMCLAGRIGTLGIRQVSK</sequence>
<organism evidence="2 3">
    <name type="scientific">Cymbomonas tetramitiformis</name>
    <dbReference type="NCBI Taxonomy" id="36881"/>
    <lineage>
        <taxon>Eukaryota</taxon>
        <taxon>Viridiplantae</taxon>
        <taxon>Chlorophyta</taxon>
        <taxon>Pyramimonadophyceae</taxon>
        <taxon>Pyramimonadales</taxon>
        <taxon>Pyramimonadaceae</taxon>
        <taxon>Cymbomonas</taxon>
    </lineage>
</organism>
<evidence type="ECO:0008006" key="4">
    <source>
        <dbReference type="Google" id="ProtNLM"/>
    </source>
</evidence>
<dbReference type="PANTHER" id="PTHR15665">
    <property type="entry name" value="ASTEROID PROTEIN"/>
    <property type="match status" value="1"/>
</dbReference>
<comment type="caution">
    <text evidence="2">The sequence shown here is derived from an EMBL/GenBank/DDBJ whole genome shotgun (WGS) entry which is preliminary data.</text>
</comment>
<comment type="similarity">
    <text evidence="1">Belongs to the asteroid family.</text>
</comment>
<dbReference type="Gene3D" id="3.40.50.1010">
    <property type="entry name" value="5'-nuclease"/>
    <property type="match status" value="1"/>
</dbReference>
<evidence type="ECO:0000256" key="1">
    <source>
        <dbReference type="ARBA" id="ARBA00007398"/>
    </source>
</evidence>
<proteinExistence type="inferred from homology"/>
<evidence type="ECO:0000313" key="3">
    <source>
        <dbReference type="Proteomes" id="UP001190700"/>
    </source>
</evidence>
<reference evidence="2 3" key="1">
    <citation type="journal article" date="2015" name="Genome Biol. Evol.">
        <title>Comparative Genomics of a Bacterivorous Green Alga Reveals Evolutionary Causalities and Consequences of Phago-Mixotrophic Mode of Nutrition.</title>
        <authorList>
            <person name="Burns J.A."/>
            <person name="Paasch A."/>
            <person name="Narechania A."/>
            <person name="Kim E."/>
        </authorList>
    </citation>
    <scope>NUCLEOTIDE SEQUENCE [LARGE SCALE GENOMIC DNA]</scope>
    <source>
        <strain evidence="2 3">PLY_AMNH</strain>
    </source>
</reference>
<name>A0AAE0BMI2_9CHLO</name>
<dbReference type="EMBL" id="LGRX02033971">
    <property type="protein sequence ID" value="KAK3239281.1"/>
    <property type="molecule type" value="Genomic_DNA"/>
</dbReference>
<keyword evidence="3" id="KW-1185">Reference proteome</keyword>
<accession>A0AAE0BMI2</accession>
<protein>
    <recommendedName>
        <fullName evidence="4">XPG-I domain-containing protein</fullName>
    </recommendedName>
</protein>
<dbReference type="InterPro" id="IPR026832">
    <property type="entry name" value="Asteroid"/>
</dbReference>
<dbReference type="AlphaFoldDB" id="A0AAE0BMI2"/>